<gene>
    <name evidence="3" type="ORF">C7C56_011990</name>
</gene>
<dbReference type="PANTHER" id="PTHR30469:SF15">
    <property type="entry name" value="HLYD FAMILY OF SECRETION PROTEINS"/>
    <property type="match status" value="1"/>
</dbReference>
<keyword evidence="1" id="KW-0175">Coiled coil</keyword>
<dbReference type="Pfam" id="PF25973">
    <property type="entry name" value="BSH_CzcB"/>
    <property type="match status" value="1"/>
</dbReference>
<keyword evidence="4" id="KW-1185">Reference proteome</keyword>
<dbReference type="InterPro" id="IPR058647">
    <property type="entry name" value="BSH_CzcB-like"/>
</dbReference>
<sequence>MDQPISDKTINRRRRLQLVAAVGLLASLSAAAWGVNRAVRPSMAASDIVVAEVRRGNIANTVSAAGVVIPVHEELVTSPIQTRVAKVHAKLGQSVKAGELLLELDSQALRLAADSFREQLAQQENRILGMTLEMEQKRKQLVSNIELLALDLQSARVKWERYQTLRKSGAVSGEDMLTAELNVKRREIELRQQRELIDDNRRATSSSIEGARLQKAILQKQMAQQQQLLDQTQVRAPFAGMLSSLMAEEGASVAMGQLVAKVSELSNYRVEASVSDFHANILNPGQLVRVEQGGHLLPGKVHTILPEIQNGSIKLIVHLDQPSHPMLRNKMRVDVNIVTEEKSGTLVSDNGPAFNGKGRQNVFVLRDGVAHRTVLEIGNGDGKAVEIVSGAKAGERLIVSGMARHKDQDSVRITK</sequence>
<proteinExistence type="predicted"/>
<dbReference type="GO" id="GO:1990281">
    <property type="term" value="C:efflux pump complex"/>
    <property type="evidence" value="ECO:0007669"/>
    <property type="project" value="TreeGrafter"/>
</dbReference>
<dbReference type="OrthoDB" id="9806939at2"/>
<feature type="domain" description="CzcB-like barrel-sandwich hybrid" evidence="2">
    <location>
        <begin position="76"/>
        <end position="263"/>
    </location>
</feature>
<comment type="caution">
    <text evidence="3">The sequence shown here is derived from an EMBL/GenBank/DDBJ whole genome shotgun (WGS) entry which is preliminary data.</text>
</comment>
<dbReference type="PROSITE" id="PS51318">
    <property type="entry name" value="TAT"/>
    <property type="match status" value="1"/>
</dbReference>
<protein>
    <submittedName>
        <fullName evidence="3">ABC transporter permease</fullName>
    </submittedName>
</protein>
<evidence type="ECO:0000259" key="2">
    <source>
        <dbReference type="Pfam" id="PF25973"/>
    </source>
</evidence>
<dbReference type="Gene3D" id="1.10.287.470">
    <property type="entry name" value="Helix hairpin bin"/>
    <property type="match status" value="1"/>
</dbReference>
<dbReference type="SUPFAM" id="SSF111369">
    <property type="entry name" value="HlyD-like secretion proteins"/>
    <property type="match status" value="1"/>
</dbReference>
<accession>A0A2U2HLR1</accession>
<organism evidence="3 4">
    <name type="scientific">Massilia glaciei</name>
    <dbReference type="NCBI Taxonomy" id="1524097"/>
    <lineage>
        <taxon>Bacteria</taxon>
        <taxon>Pseudomonadati</taxon>
        <taxon>Pseudomonadota</taxon>
        <taxon>Betaproteobacteria</taxon>
        <taxon>Burkholderiales</taxon>
        <taxon>Oxalobacteraceae</taxon>
        <taxon>Telluria group</taxon>
        <taxon>Massilia</taxon>
    </lineage>
</organism>
<dbReference type="EMBL" id="PXWF02000196">
    <property type="protein sequence ID" value="PWF48433.1"/>
    <property type="molecule type" value="Genomic_DNA"/>
</dbReference>
<feature type="coiled-coil region" evidence="1">
    <location>
        <begin position="208"/>
        <end position="235"/>
    </location>
</feature>
<reference evidence="3 4" key="1">
    <citation type="submission" date="2018-04" db="EMBL/GenBank/DDBJ databases">
        <title>Massilia violaceinigra sp. nov., a novel purple-pigmented bacterium isolated from Tianshan glacier, Xinjiang, China.</title>
        <authorList>
            <person name="Wang H."/>
        </authorList>
    </citation>
    <scope>NUCLEOTIDE SEQUENCE [LARGE SCALE GENOMIC DNA]</scope>
    <source>
        <strain evidence="3 4">B448-2</strain>
    </source>
</reference>
<dbReference type="PANTHER" id="PTHR30469">
    <property type="entry name" value="MULTIDRUG RESISTANCE PROTEIN MDTA"/>
    <property type="match status" value="1"/>
</dbReference>
<dbReference type="GO" id="GO:0015562">
    <property type="term" value="F:efflux transmembrane transporter activity"/>
    <property type="evidence" value="ECO:0007669"/>
    <property type="project" value="TreeGrafter"/>
</dbReference>
<name>A0A2U2HLR1_9BURK</name>
<dbReference type="InterPro" id="IPR006311">
    <property type="entry name" value="TAT_signal"/>
</dbReference>
<dbReference type="Proteomes" id="UP000241421">
    <property type="component" value="Unassembled WGS sequence"/>
</dbReference>
<dbReference type="Gene3D" id="2.40.420.20">
    <property type="match status" value="1"/>
</dbReference>
<evidence type="ECO:0000313" key="3">
    <source>
        <dbReference type="EMBL" id="PWF48433.1"/>
    </source>
</evidence>
<dbReference type="Gene3D" id="2.40.30.170">
    <property type="match status" value="1"/>
</dbReference>
<evidence type="ECO:0000313" key="4">
    <source>
        <dbReference type="Proteomes" id="UP000241421"/>
    </source>
</evidence>
<evidence type="ECO:0000256" key="1">
    <source>
        <dbReference type="SAM" id="Coils"/>
    </source>
</evidence>
<dbReference type="Gene3D" id="2.40.50.100">
    <property type="match status" value="1"/>
</dbReference>
<dbReference type="RefSeq" id="WP_106757628.1">
    <property type="nucleotide sequence ID" value="NZ_PXWF02000196.1"/>
</dbReference>
<feature type="coiled-coil region" evidence="1">
    <location>
        <begin position="106"/>
        <end position="140"/>
    </location>
</feature>
<dbReference type="AlphaFoldDB" id="A0A2U2HLR1"/>